<dbReference type="InterPro" id="IPR050226">
    <property type="entry name" value="NagZ_Beta-hexosaminidase"/>
</dbReference>
<reference evidence="5" key="1">
    <citation type="journal article" date="2010" name="ISME J.">
        <title>Metagenome of the Mediterranean deep chlorophyll maximum studied by direct and fosmid library 454 pyrosequencing.</title>
        <authorList>
            <person name="Ghai R."/>
            <person name="Martin-Cuadrado A.B."/>
            <person name="Molto A.G."/>
            <person name="Heredia I.G."/>
            <person name="Cabrera R."/>
            <person name="Martin J."/>
            <person name="Verdu M."/>
            <person name="Deschamps P."/>
            <person name="Moreira D."/>
            <person name="Lopez-Garcia P."/>
            <person name="Mira A."/>
            <person name="Rodriguez-Valera F."/>
        </authorList>
    </citation>
    <scope>NUCLEOTIDE SEQUENCE</scope>
</reference>
<evidence type="ECO:0000313" key="5">
    <source>
        <dbReference type="EMBL" id="ADD95913.1"/>
    </source>
</evidence>
<dbReference type="PANTHER" id="PTHR30480:SF16">
    <property type="entry name" value="GLYCOSIDE HYDROLASE FAMILY 3 DOMAIN PROTEIN"/>
    <property type="match status" value="1"/>
</dbReference>
<dbReference type="InterPro" id="IPR017853">
    <property type="entry name" value="GH"/>
</dbReference>
<dbReference type="CAZy" id="GH3">
    <property type="family name" value="Glycoside Hydrolase Family 3"/>
</dbReference>
<dbReference type="InterPro" id="IPR001764">
    <property type="entry name" value="Glyco_hydro_3_N"/>
</dbReference>
<dbReference type="GO" id="GO:0009254">
    <property type="term" value="P:peptidoglycan turnover"/>
    <property type="evidence" value="ECO:0007669"/>
    <property type="project" value="TreeGrafter"/>
</dbReference>
<comment type="similarity">
    <text evidence="1">Belongs to the glycosyl hydrolase 3 family.</text>
</comment>
<keyword evidence="2 5" id="KW-0378">Hydrolase</keyword>
<dbReference type="NCBIfam" id="NF003740">
    <property type="entry name" value="PRK05337.1"/>
    <property type="match status" value="1"/>
</dbReference>
<dbReference type="SUPFAM" id="SSF51445">
    <property type="entry name" value="(Trans)glycosidases"/>
    <property type="match status" value="1"/>
</dbReference>
<dbReference type="GO" id="GO:0005975">
    <property type="term" value="P:carbohydrate metabolic process"/>
    <property type="evidence" value="ECO:0007669"/>
    <property type="project" value="InterPro"/>
</dbReference>
<evidence type="ECO:0000256" key="1">
    <source>
        <dbReference type="ARBA" id="ARBA00005336"/>
    </source>
</evidence>
<sequence>MVTTKEDRRRLAGRMIVCGFDGTSVTAELKEVLREVQPAGLILFKRNVESPEQVFELIREVKSLPSEYPLMFSVDQEGGHVARIKEPATLWPAMASLGAINDTTLTYRVASALAREIRAIGFDVNFSPVVDVNTNPDNPVIGSRSFGAVADLVGTHGRAFYRGLHESGVGACAKHFPGHGDTDLDSHFDLPVIHHSLERLRRIDWPPFRELVVDGVGAIMSAHVLVEELDDALPGTLSQKTLSHLRNEIGFEGVIVSDDVEMKALSERFSVSDIALKGAKAGIDLFLACHKPVVQMELYRALIHGMEQKQLRDDDLLKSEKRLHAWLKRFVKPSGSREELNRWVGCPEHRVLAEEVEIRFSERAALA</sequence>
<dbReference type="InterPro" id="IPR036962">
    <property type="entry name" value="Glyco_hydro_3_N_sf"/>
</dbReference>
<dbReference type="GO" id="GO:0004553">
    <property type="term" value="F:hydrolase activity, hydrolyzing O-glycosyl compounds"/>
    <property type="evidence" value="ECO:0007669"/>
    <property type="project" value="InterPro"/>
</dbReference>
<protein>
    <submittedName>
        <fullName evidence="5">Glycosy hydrolase family protein</fullName>
    </submittedName>
</protein>
<accession>D6PJL2</accession>
<dbReference type="Pfam" id="PF00933">
    <property type="entry name" value="Glyco_hydro_3"/>
    <property type="match status" value="1"/>
</dbReference>
<proteinExistence type="inferred from homology"/>
<evidence type="ECO:0000256" key="2">
    <source>
        <dbReference type="ARBA" id="ARBA00022801"/>
    </source>
</evidence>
<evidence type="ECO:0000259" key="4">
    <source>
        <dbReference type="Pfam" id="PF00933"/>
    </source>
</evidence>
<evidence type="ECO:0000256" key="3">
    <source>
        <dbReference type="ARBA" id="ARBA00023295"/>
    </source>
</evidence>
<organism evidence="5">
    <name type="scientific">uncultured organism MedDCM-OCT-S01-C81</name>
    <dbReference type="NCBI Taxonomy" id="743603"/>
    <lineage>
        <taxon>unclassified sequences</taxon>
        <taxon>environmental samples</taxon>
    </lineage>
</organism>
<feature type="domain" description="Glycoside hydrolase family 3 N-terminal" evidence="4">
    <location>
        <begin position="24"/>
        <end position="322"/>
    </location>
</feature>
<dbReference type="PANTHER" id="PTHR30480">
    <property type="entry name" value="BETA-HEXOSAMINIDASE-RELATED"/>
    <property type="match status" value="1"/>
</dbReference>
<dbReference type="EMBL" id="GU943110">
    <property type="protein sequence ID" value="ADD95913.1"/>
    <property type="molecule type" value="Genomic_DNA"/>
</dbReference>
<dbReference type="AlphaFoldDB" id="D6PJL2"/>
<keyword evidence="3" id="KW-0326">Glycosidase</keyword>
<dbReference type="Gene3D" id="3.20.20.300">
    <property type="entry name" value="Glycoside hydrolase, family 3, N-terminal domain"/>
    <property type="match status" value="1"/>
</dbReference>
<name>D6PJL2_9ZZZZ</name>